<dbReference type="InterPro" id="IPR036770">
    <property type="entry name" value="Ankyrin_rpt-contain_sf"/>
</dbReference>
<dbReference type="PANTHER" id="PTHR24198:SF165">
    <property type="entry name" value="ANKYRIN REPEAT-CONTAINING PROTEIN-RELATED"/>
    <property type="match status" value="1"/>
</dbReference>
<reference evidence="4 5" key="1">
    <citation type="journal article" date="2018" name="Sci. Rep.">
        <title>Genomic signatures of local adaptation to the degree of environmental predictability in rotifers.</title>
        <authorList>
            <person name="Franch-Gras L."/>
            <person name="Hahn C."/>
            <person name="Garcia-Roger E.M."/>
            <person name="Carmona M.J."/>
            <person name="Serra M."/>
            <person name="Gomez A."/>
        </authorList>
    </citation>
    <scope>NUCLEOTIDE SEQUENCE [LARGE SCALE GENOMIC DNA]</scope>
    <source>
        <strain evidence="4">HYR1</strain>
    </source>
</reference>
<keyword evidence="1" id="KW-0677">Repeat</keyword>
<dbReference type="GO" id="GO:0016301">
    <property type="term" value="F:kinase activity"/>
    <property type="evidence" value="ECO:0007669"/>
    <property type="project" value="UniProtKB-KW"/>
</dbReference>
<evidence type="ECO:0000256" key="2">
    <source>
        <dbReference type="ARBA" id="ARBA00023043"/>
    </source>
</evidence>
<proteinExistence type="predicted"/>
<comment type="caution">
    <text evidence="4">The sequence shown here is derived from an EMBL/GenBank/DDBJ whole genome shotgun (WGS) entry which is preliminary data.</text>
</comment>
<dbReference type="PANTHER" id="PTHR24198">
    <property type="entry name" value="ANKYRIN REPEAT AND PROTEIN KINASE DOMAIN-CONTAINING PROTEIN"/>
    <property type="match status" value="1"/>
</dbReference>
<feature type="repeat" description="ANK" evidence="3">
    <location>
        <begin position="170"/>
        <end position="202"/>
    </location>
</feature>
<keyword evidence="2 3" id="KW-0040">ANK repeat</keyword>
<keyword evidence="4" id="KW-0418">Kinase</keyword>
<feature type="repeat" description="ANK" evidence="3">
    <location>
        <begin position="237"/>
        <end position="269"/>
    </location>
</feature>
<dbReference type="PROSITE" id="PS50088">
    <property type="entry name" value="ANK_REPEAT"/>
    <property type="match status" value="3"/>
</dbReference>
<protein>
    <submittedName>
        <fullName evidence="4">Kinase D-interacting substrate of 220 kDa-like protein</fullName>
    </submittedName>
</protein>
<dbReference type="Proteomes" id="UP000276133">
    <property type="component" value="Unassembled WGS sequence"/>
</dbReference>
<sequence length="291" mass="33442">MDQNVLFEYIKSGNLDKCLEIVNKNPGLLNMHYYGVTPLMYSIECQTEEIALEFCRFPGINLSLKDNLDSTLFEKAIEYKMFRVVEYLCQNSRKPNINDIYLDNGETYLTFAIKSGDEQTLRALVRGKIDPNLANKSNQYPIQLAIKFDRKKMVEILLQAENIYIGTMQNGYNSLLDACENDLTDICIMLIDNGADINVRDEDQKWTPLMHAICNNNEILVKKLLDHKCDLSLVDFNQNTPVHLAVLTENEFILKLLLKYSPNKDLENCENLTPLQIATLNDDERSIQLLS</sequence>
<organism evidence="4 5">
    <name type="scientific">Brachionus plicatilis</name>
    <name type="common">Marine rotifer</name>
    <name type="synonym">Brachionus muelleri</name>
    <dbReference type="NCBI Taxonomy" id="10195"/>
    <lineage>
        <taxon>Eukaryota</taxon>
        <taxon>Metazoa</taxon>
        <taxon>Spiralia</taxon>
        <taxon>Gnathifera</taxon>
        <taxon>Rotifera</taxon>
        <taxon>Eurotatoria</taxon>
        <taxon>Monogononta</taxon>
        <taxon>Pseudotrocha</taxon>
        <taxon>Ploima</taxon>
        <taxon>Brachionidae</taxon>
        <taxon>Brachionus</taxon>
    </lineage>
</organism>
<evidence type="ECO:0000256" key="3">
    <source>
        <dbReference type="PROSITE-ProRule" id="PRU00023"/>
    </source>
</evidence>
<keyword evidence="5" id="KW-1185">Reference proteome</keyword>
<evidence type="ECO:0000313" key="4">
    <source>
        <dbReference type="EMBL" id="RNA35640.1"/>
    </source>
</evidence>
<feature type="repeat" description="ANK" evidence="3">
    <location>
        <begin position="104"/>
        <end position="136"/>
    </location>
</feature>
<gene>
    <name evidence="4" type="ORF">BpHYR1_042067</name>
</gene>
<dbReference type="SMART" id="SM00248">
    <property type="entry name" value="ANK"/>
    <property type="match status" value="8"/>
</dbReference>
<keyword evidence="4" id="KW-0808">Transferase</keyword>
<dbReference type="PROSITE" id="PS50297">
    <property type="entry name" value="ANK_REP_REGION"/>
    <property type="match status" value="1"/>
</dbReference>
<dbReference type="OrthoDB" id="9984784at2759"/>
<dbReference type="SUPFAM" id="SSF48403">
    <property type="entry name" value="Ankyrin repeat"/>
    <property type="match status" value="1"/>
</dbReference>
<evidence type="ECO:0000313" key="5">
    <source>
        <dbReference type="Proteomes" id="UP000276133"/>
    </source>
</evidence>
<dbReference type="AlphaFoldDB" id="A0A3M7SJ56"/>
<dbReference type="InterPro" id="IPR002110">
    <property type="entry name" value="Ankyrin_rpt"/>
</dbReference>
<dbReference type="Pfam" id="PF12796">
    <property type="entry name" value="Ank_2"/>
    <property type="match status" value="2"/>
</dbReference>
<dbReference type="EMBL" id="REGN01001308">
    <property type="protein sequence ID" value="RNA35640.1"/>
    <property type="molecule type" value="Genomic_DNA"/>
</dbReference>
<dbReference type="STRING" id="10195.A0A3M7SJ56"/>
<dbReference type="Gene3D" id="1.25.40.20">
    <property type="entry name" value="Ankyrin repeat-containing domain"/>
    <property type="match status" value="2"/>
</dbReference>
<evidence type="ECO:0000256" key="1">
    <source>
        <dbReference type="ARBA" id="ARBA00022737"/>
    </source>
</evidence>
<name>A0A3M7SJ56_BRAPC</name>
<accession>A0A3M7SJ56</accession>